<proteinExistence type="predicted"/>
<dbReference type="HOGENOM" id="CLU_3118790_0_0_4"/>
<accession>C4GM76</accession>
<keyword evidence="2" id="KW-1185">Reference proteome</keyword>
<dbReference type="Proteomes" id="UP000003009">
    <property type="component" value="Unassembled WGS sequence"/>
</dbReference>
<dbReference type="EMBL" id="ACJW02000007">
    <property type="protein sequence ID" value="EEP66834.1"/>
    <property type="molecule type" value="Genomic_DNA"/>
</dbReference>
<dbReference type="AlphaFoldDB" id="C4GM76"/>
<evidence type="ECO:0000313" key="1">
    <source>
        <dbReference type="EMBL" id="EEP66834.1"/>
    </source>
</evidence>
<gene>
    <name evidence="1" type="ORF">GCWU000324_02809</name>
</gene>
<reference evidence="1" key="1">
    <citation type="submission" date="2009-04" db="EMBL/GenBank/DDBJ databases">
        <authorList>
            <person name="Weinstock G."/>
            <person name="Sodergren E."/>
            <person name="Clifton S."/>
            <person name="Fulton L."/>
            <person name="Fulton B."/>
            <person name="Courtney L."/>
            <person name="Fronick C."/>
            <person name="Harrison M."/>
            <person name="Strong C."/>
            <person name="Farmer C."/>
            <person name="Delahaunty K."/>
            <person name="Markovic C."/>
            <person name="Hall O."/>
            <person name="Minx P."/>
            <person name="Tomlinson C."/>
            <person name="Mitreva M."/>
            <person name="Nelson J."/>
            <person name="Hou S."/>
            <person name="Wollam A."/>
            <person name="Pepin K.H."/>
            <person name="Johnson M."/>
            <person name="Bhonagiri V."/>
            <person name="Nash W.E."/>
            <person name="Warren W."/>
            <person name="Chinwalla A."/>
            <person name="Mardis E.R."/>
            <person name="Wilson R.K."/>
        </authorList>
    </citation>
    <scope>NUCLEOTIDE SEQUENCE [LARGE SCALE GENOMIC DNA]</scope>
    <source>
        <strain evidence="1">ATCC 51147</strain>
    </source>
</reference>
<comment type="caution">
    <text evidence="1">The sequence shown here is derived from an EMBL/GenBank/DDBJ whole genome shotgun (WGS) entry which is preliminary data.</text>
</comment>
<evidence type="ECO:0000313" key="2">
    <source>
        <dbReference type="Proteomes" id="UP000003009"/>
    </source>
</evidence>
<organism evidence="1 2">
    <name type="scientific">Kingella oralis ATCC 51147</name>
    <dbReference type="NCBI Taxonomy" id="629741"/>
    <lineage>
        <taxon>Bacteria</taxon>
        <taxon>Pseudomonadati</taxon>
        <taxon>Pseudomonadota</taxon>
        <taxon>Betaproteobacteria</taxon>
        <taxon>Neisseriales</taxon>
        <taxon>Neisseriaceae</taxon>
        <taxon>Kingella</taxon>
    </lineage>
</organism>
<sequence length="50" mass="5805">MGSLKRSPRPYGLLASRALAKNRQPENLYKCRFSFARFNFVEAFGFQVAY</sequence>
<name>C4GM76_9NEIS</name>
<dbReference type="STRING" id="629741.GCWU000324_02809"/>
<protein>
    <submittedName>
        <fullName evidence="1">Uncharacterized protein</fullName>
    </submittedName>
</protein>